<keyword evidence="1" id="KW-1133">Transmembrane helix</keyword>
<protein>
    <submittedName>
        <fullName evidence="2">Uncharacterized protein</fullName>
    </submittedName>
</protein>
<name>A0A2H0BIB7_UNCKA</name>
<gene>
    <name evidence="2" type="ORF">COX05_01270</name>
</gene>
<sequence>MINKNSLILVLSIVIAGLLMGVSVLWVNYQNVSKKLETTTTSLIMEKADTAKFRNDINQIRACLSLIESGSTDFTINRCQLMLGE</sequence>
<accession>A0A2H0BIB7</accession>
<dbReference type="Proteomes" id="UP000228495">
    <property type="component" value="Unassembled WGS sequence"/>
</dbReference>
<dbReference type="AlphaFoldDB" id="A0A2H0BIB7"/>
<evidence type="ECO:0000313" key="3">
    <source>
        <dbReference type="Proteomes" id="UP000228495"/>
    </source>
</evidence>
<keyword evidence="1" id="KW-0472">Membrane</keyword>
<reference evidence="2 3" key="1">
    <citation type="submission" date="2017-09" db="EMBL/GenBank/DDBJ databases">
        <title>Depth-based differentiation of microbial function through sediment-hosted aquifers and enrichment of novel symbionts in the deep terrestrial subsurface.</title>
        <authorList>
            <person name="Probst A.J."/>
            <person name="Ladd B."/>
            <person name="Jarett J.K."/>
            <person name="Geller-Mcgrath D.E."/>
            <person name="Sieber C.M."/>
            <person name="Emerson J.B."/>
            <person name="Anantharaman K."/>
            <person name="Thomas B.C."/>
            <person name="Malmstrom R."/>
            <person name="Stieglmeier M."/>
            <person name="Klingl A."/>
            <person name="Woyke T."/>
            <person name="Ryan C.M."/>
            <person name="Banfield J.F."/>
        </authorList>
    </citation>
    <scope>NUCLEOTIDE SEQUENCE [LARGE SCALE GENOMIC DNA]</scope>
    <source>
        <strain evidence="2">CG22_combo_CG10-13_8_21_14_all_39_12</strain>
    </source>
</reference>
<dbReference type="EMBL" id="PCSU01000017">
    <property type="protein sequence ID" value="PIP56758.1"/>
    <property type="molecule type" value="Genomic_DNA"/>
</dbReference>
<keyword evidence="1" id="KW-0812">Transmembrane</keyword>
<evidence type="ECO:0000256" key="1">
    <source>
        <dbReference type="SAM" id="Phobius"/>
    </source>
</evidence>
<proteinExistence type="predicted"/>
<comment type="caution">
    <text evidence="2">The sequence shown here is derived from an EMBL/GenBank/DDBJ whole genome shotgun (WGS) entry which is preliminary data.</text>
</comment>
<organism evidence="2 3">
    <name type="scientific">candidate division WWE3 bacterium CG22_combo_CG10-13_8_21_14_all_39_12</name>
    <dbReference type="NCBI Taxonomy" id="1975094"/>
    <lineage>
        <taxon>Bacteria</taxon>
        <taxon>Katanobacteria</taxon>
    </lineage>
</organism>
<feature type="transmembrane region" description="Helical" evidence="1">
    <location>
        <begin position="6"/>
        <end position="27"/>
    </location>
</feature>
<evidence type="ECO:0000313" key="2">
    <source>
        <dbReference type="EMBL" id="PIP56758.1"/>
    </source>
</evidence>